<organism evidence="3 4">
    <name type="scientific">Gemmata massiliana</name>
    <dbReference type="NCBI Taxonomy" id="1210884"/>
    <lineage>
        <taxon>Bacteria</taxon>
        <taxon>Pseudomonadati</taxon>
        <taxon>Planctomycetota</taxon>
        <taxon>Planctomycetia</taxon>
        <taxon>Gemmatales</taxon>
        <taxon>Gemmataceae</taxon>
        <taxon>Gemmata</taxon>
    </lineage>
</organism>
<dbReference type="GO" id="GO:0005737">
    <property type="term" value="C:cytoplasm"/>
    <property type="evidence" value="ECO:0007669"/>
    <property type="project" value="TreeGrafter"/>
</dbReference>
<dbReference type="InterPro" id="IPR004993">
    <property type="entry name" value="GH3"/>
</dbReference>
<name>A0A6P2DPM9_9BACT</name>
<dbReference type="GO" id="GO:0016881">
    <property type="term" value="F:acid-amino acid ligase activity"/>
    <property type="evidence" value="ECO:0007669"/>
    <property type="project" value="TreeGrafter"/>
</dbReference>
<evidence type="ECO:0000259" key="2">
    <source>
        <dbReference type="Pfam" id="PF23572"/>
    </source>
</evidence>
<evidence type="ECO:0000259" key="1">
    <source>
        <dbReference type="Pfam" id="PF23571"/>
    </source>
</evidence>
<dbReference type="AlphaFoldDB" id="A0A6P2DPM9"/>
<dbReference type="RefSeq" id="WP_162673002.1">
    <property type="nucleotide sequence ID" value="NZ_LR593886.1"/>
</dbReference>
<dbReference type="PANTHER" id="PTHR31901:SF9">
    <property type="entry name" value="GH3 DOMAIN-CONTAINING PROTEIN"/>
    <property type="match status" value="1"/>
</dbReference>
<evidence type="ECO:0008006" key="5">
    <source>
        <dbReference type="Google" id="ProtNLM"/>
    </source>
</evidence>
<dbReference type="Proteomes" id="UP000464178">
    <property type="component" value="Chromosome"/>
</dbReference>
<dbReference type="Pfam" id="PF23571">
    <property type="entry name" value="GH3_M"/>
    <property type="match status" value="1"/>
</dbReference>
<keyword evidence="4" id="KW-1185">Reference proteome</keyword>
<accession>A0A6P2DPM9</accession>
<feature type="domain" description="GH3 C-terminal" evidence="2">
    <location>
        <begin position="437"/>
        <end position="550"/>
    </location>
</feature>
<protein>
    <recommendedName>
        <fullName evidence="5">GH3 auxin-responsive promoter</fullName>
    </recommendedName>
</protein>
<gene>
    <name evidence="3" type="ORF">SOIL9_72130</name>
</gene>
<dbReference type="Pfam" id="PF23572">
    <property type="entry name" value="GH3_C"/>
    <property type="match status" value="1"/>
</dbReference>
<dbReference type="KEGG" id="gms:SOIL9_72130"/>
<evidence type="ECO:0000313" key="4">
    <source>
        <dbReference type="Proteomes" id="UP000464178"/>
    </source>
</evidence>
<feature type="domain" description="GH3 middle" evidence="1">
    <location>
        <begin position="353"/>
        <end position="421"/>
    </location>
</feature>
<evidence type="ECO:0000313" key="3">
    <source>
        <dbReference type="EMBL" id="VTS03349.1"/>
    </source>
</evidence>
<dbReference type="PANTHER" id="PTHR31901">
    <property type="entry name" value="GH3 DOMAIN-CONTAINING PROTEIN"/>
    <property type="match status" value="1"/>
</dbReference>
<reference evidence="3 4" key="1">
    <citation type="submission" date="2019-05" db="EMBL/GenBank/DDBJ databases">
        <authorList>
            <consortium name="Science for Life Laboratories"/>
        </authorList>
    </citation>
    <scope>NUCLEOTIDE SEQUENCE [LARGE SCALE GENOMIC DNA]</scope>
    <source>
        <strain evidence="3">Soil9</strain>
    </source>
</reference>
<dbReference type="InterPro" id="IPR055377">
    <property type="entry name" value="GH3_M"/>
</dbReference>
<dbReference type="Pfam" id="PF03321">
    <property type="entry name" value="GH3"/>
    <property type="match status" value="1"/>
</dbReference>
<dbReference type="EMBL" id="LR593886">
    <property type="protein sequence ID" value="VTS03349.1"/>
    <property type="molecule type" value="Genomic_DNA"/>
</dbReference>
<dbReference type="InterPro" id="IPR055378">
    <property type="entry name" value="GH3_C"/>
</dbReference>
<proteinExistence type="predicted"/>
<sequence length="564" mass="63491">MSLKRFLLVRLGRLLTYPVRKQLRQFEIACETPEAVQNALLFDILRKQADTQFGRDHKFGAITSVAEYRNNVPVAPYEYVSPYIEKVQTGDTRALLADPRVLMFALTSGTTASRKLIPVTDSYLAAYRRGWNMWGVKMYRDNRGRRIAMRPIVQLGGDPEEFRTPSGIPCGNLSGYTAMVQRRLIKWMYTVPHVTGKIKDAKARYYVALRFSIGRNVSQLMAANPSTLVQLARALDAEKESLLRDLHDGTLRADLDISPEVRDYLTPRAKKNPVRADELSAIAGKLGRLYPMDVWPTDATVINTWTGGSMGPYLRQLPQYYGEPPVHDLGLLASEGRFTIPLSGGTASGVLDIWSHYFEFIPEGEIDSPRPTVLGAHELREGGSYFILPTTSYGLYRYHISDLVRVTGFQGKTPLVEFLGKGHRFANLTGEKLSEYHVTKAMDAVAQRINQPITAYSVSPVWDDKQPYYAIFLEEPDVANEPALKHFLAEFDKQLGVENMEYAAKRESGRLGSLRAMVIAAGTWAKWDRDRLSQTGGSPEQYKHPCLIGDLKFRETMAVLREVV</sequence>